<dbReference type="Pfam" id="PF09339">
    <property type="entry name" value="HTH_IclR"/>
    <property type="match status" value="1"/>
</dbReference>
<evidence type="ECO:0000259" key="5">
    <source>
        <dbReference type="PROSITE" id="PS51078"/>
    </source>
</evidence>
<dbReference type="SUPFAM" id="SSF55781">
    <property type="entry name" value="GAF domain-like"/>
    <property type="match status" value="1"/>
</dbReference>
<dbReference type="Gene3D" id="1.10.10.10">
    <property type="entry name" value="Winged helix-like DNA-binding domain superfamily/Winged helix DNA-binding domain"/>
    <property type="match status" value="1"/>
</dbReference>
<keyword evidence="1" id="KW-0805">Transcription regulation</keyword>
<dbReference type="PROSITE" id="PS51077">
    <property type="entry name" value="HTH_ICLR"/>
    <property type="match status" value="1"/>
</dbReference>
<keyword evidence="3" id="KW-0804">Transcription</keyword>
<sequence length="251" mass="27276">MDTTHSNRIQSEAGVRPLTTALKVIAVLDVLAKSSRGMRLPEVARAMELSRPTAYQRLLTLVEAGWVEQDEQSRYRLSMHVCRLAAAALEQADLGTRVMPILEALVHEVKETASLAVLDRGLPCIISRVDSDSVLRAEQKIGTTMSLEGSASGRILTAFADDAALQRLRDSGEKLASEEILAAARADGYALSSGYTQVGVRAIAAPVFDVHGKCTATVSIVMPETRFDLEQVREPLLRAARQITRLQQGEP</sequence>
<evidence type="ECO:0000256" key="3">
    <source>
        <dbReference type="ARBA" id="ARBA00023163"/>
    </source>
</evidence>
<evidence type="ECO:0000313" key="6">
    <source>
        <dbReference type="EMBL" id="UUP16499.1"/>
    </source>
</evidence>
<gene>
    <name evidence="6" type="primary">kdgR_1</name>
    <name evidence="6" type="ORF">NTH_00946</name>
</gene>
<keyword evidence="2" id="KW-0238">DNA-binding</keyword>
<feature type="domain" description="HTH iclR-type" evidence="4">
    <location>
        <begin position="18"/>
        <end position="79"/>
    </location>
</feature>
<organism evidence="6 7">
    <name type="scientific">Nitratireductor thuwali</name>
    <dbReference type="NCBI Taxonomy" id="2267699"/>
    <lineage>
        <taxon>Bacteria</taxon>
        <taxon>Pseudomonadati</taxon>
        <taxon>Pseudomonadota</taxon>
        <taxon>Alphaproteobacteria</taxon>
        <taxon>Hyphomicrobiales</taxon>
        <taxon>Phyllobacteriaceae</taxon>
        <taxon>Nitratireductor</taxon>
    </lineage>
</organism>
<dbReference type="EMBL" id="CP030941">
    <property type="protein sequence ID" value="UUP16499.1"/>
    <property type="molecule type" value="Genomic_DNA"/>
</dbReference>
<dbReference type="PANTHER" id="PTHR30136:SF24">
    <property type="entry name" value="HTH-TYPE TRANSCRIPTIONAL REPRESSOR ALLR"/>
    <property type="match status" value="1"/>
</dbReference>
<keyword evidence="7" id="KW-1185">Reference proteome</keyword>
<name>A0ABY5MHY4_9HYPH</name>
<evidence type="ECO:0000259" key="4">
    <source>
        <dbReference type="PROSITE" id="PS51077"/>
    </source>
</evidence>
<feature type="domain" description="IclR-ED" evidence="5">
    <location>
        <begin position="80"/>
        <end position="249"/>
    </location>
</feature>
<proteinExistence type="predicted"/>
<dbReference type="SMART" id="SM00346">
    <property type="entry name" value="HTH_ICLR"/>
    <property type="match status" value="1"/>
</dbReference>
<reference evidence="6 7" key="1">
    <citation type="submission" date="2018-07" db="EMBL/GenBank/DDBJ databases">
        <title>Genome sequence of Nitratireductor thuwali#1536.</title>
        <authorList>
            <person name="Michoud G."/>
            <person name="Merlino G."/>
            <person name="Sefrji F.O."/>
            <person name="Daffonchio D."/>
        </authorList>
    </citation>
    <scope>NUCLEOTIDE SEQUENCE [LARGE SCALE GENOMIC DNA]</scope>
    <source>
        <strain evidence="7">Nit1536</strain>
    </source>
</reference>
<dbReference type="Pfam" id="PF01614">
    <property type="entry name" value="IclR_C"/>
    <property type="match status" value="1"/>
</dbReference>
<dbReference type="InterPro" id="IPR036388">
    <property type="entry name" value="WH-like_DNA-bd_sf"/>
</dbReference>
<evidence type="ECO:0000256" key="1">
    <source>
        <dbReference type="ARBA" id="ARBA00023015"/>
    </source>
</evidence>
<dbReference type="PANTHER" id="PTHR30136">
    <property type="entry name" value="HELIX-TURN-HELIX TRANSCRIPTIONAL REGULATOR, ICLR FAMILY"/>
    <property type="match status" value="1"/>
</dbReference>
<dbReference type="PROSITE" id="PS51078">
    <property type="entry name" value="ICLR_ED"/>
    <property type="match status" value="1"/>
</dbReference>
<dbReference type="InterPro" id="IPR036390">
    <property type="entry name" value="WH_DNA-bd_sf"/>
</dbReference>
<accession>A0ABY5MHY4</accession>
<evidence type="ECO:0000256" key="2">
    <source>
        <dbReference type="ARBA" id="ARBA00023125"/>
    </source>
</evidence>
<dbReference type="InterPro" id="IPR014757">
    <property type="entry name" value="Tscrpt_reg_IclR_C"/>
</dbReference>
<dbReference type="InterPro" id="IPR050707">
    <property type="entry name" value="HTH_MetabolicPath_Reg"/>
</dbReference>
<dbReference type="Proteomes" id="UP001342418">
    <property type="component" value="Chromosome"/>
</dbReference>
<dbReference type="InterPro" id="IPR029016">
    <property type="entry name" value="GAF-like_dom_sf"/>
</dbReference>
<evidence type="ECO:0000313" key="7">
    <source>
        <dbReference type="Proteomes" id="UP001342418"/>
    </source>
</evidence>
<dbReference type="SUPFAM" id="SSF46785">
    <property type="entry name" value="Winged helix' DNA-binding domain"/>
    <property type="match status" value="1"/>
</dbReference>
<dbReference type="InterPro" id="IPR005471">
    <property type="entry name" value="Tscrpt_reg_IclR_N"/>
</dbReference>
<dbReference type="Gene3D" id="3.30.450.40">
    <property type="match status" value="1"/>
</dbReference>
<protein>
    <submittedName>
        <fullName evidence="6">Transcriptional regulator KdgR</fullName>
    </submittedName>
</protein>